<evidence type="ECO:0000256" key="11">
    <source>
        <dbReference type="RuleBase" id="RU367052"/>
    </source>
</evidence>
<keyword evidence="9 11" id="KW-0539">Nucleus</keyword>
<dbReference type="Pfam" id="PF21091">
    <property type="entry name" value="SPT16_C"/>
    <property type="match status" value="1"/>
</dbReference>
<feature type="compositionally biased region" description="Basic and acidic residues" evidence="12">
    <location>
        <begin position="625"/>
        <end position="653"/>
    </location>
</feature>
<dbReference type="FunFam" id="2.30.29.150:FF:000002">
    <property type="entry name" value="FACT complex subunit SPT16"/>
    <property type="match status" value="1"/>
</dbReference>
<dbReference type="FunFam" id="3.40.350.10:FF:000006">
    <property type="entry name" value="FACT complex subunit SPT16"/>
    <property type="match status" value="1"/>
</dbReference>
<dbReference type="FunFam" id="3.90.230.10:FF:000005">
    <property type="entry name" value="FACT complex subunit spt16"/>
    <property type="match status" value="1"/>
</dbReference>
<proteinExistence type="inferred from homology"/>
<dbReference type="InterPro" id="IPR036005">
    <property type="entry name" value="Creatinase/aminopeptidase-like"/>
</dbReference>
<dbReference type="Pfam" id="PF14826">
    <property type="entry name" value="FACT-Spt16_Nlob"/>
    <property type="match status" value="1"/>
</dbReference>
<comment type="subcellular location">
    <subcellularLocation>
        <location evidence="11">Nucleus</location>
    </subcellularLocation>
    <subcellularLocation>
        <location evidence="11">Chromosome</location>
    </subcellularLocation>
</comment>
<feature type="compositionally biased region" description="Acidic residues" evidence="12">
    <location>
        <begin position="1131"/>
        <end position="1141"/>
    </location>
</feature>
<dbReference type="Gene3D" id="2.30.29.150">
    <property type="match status" value="1"/>
</dbReference>
<feature type="compositionally biased region" description="Basic and acidic residues" evidence="12">
    <location>
        <begin position="591"/>
        <end position="602"/>
    </location>
</feature>
<dbReference type="PANTHER" id="PTHR13980">
    <property type="entry name" value="CDC68 RELATED"/>
    <property type="match status" value="1"/>
</dbReference>
<feature type="region of interest" description="Disordered" evidence="12">
    <location>
        <begin position="1081"/>
        <end position="1170"/>
    </location>
</feature>
<evidence type="ECO:0000256" key="2">
    <source>
        <dbReference type="ARBA" id="ARBA00022454"/>
    </source>
</evidence>
<dbReference type="GO" id="GO:0034728">
    <property type="term" value="P:nucleosome organization"/>
    <property type="evidence" value="ECO:0007669"/>
    <property type="project" value="UniProtKB-ARBA"/>
</dbReference>
<dbReference type="Proteomes" id="UP001271007">
    <property type="component" value="Unassembled WGS sequence"/>
</dbReference>
<feature type="compositionally biased region" description="Polar residues" evidence="12">
    <location>
        <begin position="121"/>
        <end position="131"/>
    </location>
</feature>
<keyword evidence="16" id="KW-0378">Hydrolase</keyword>
<dbReference type="SMART" id="SM01286">
    <property type="entry name" value="SPT16"/>
    <property type="match status" value="1"/>
</dbReference>
<evidence type="ECO:0000256" key="4">
    <source>
        <dbReference type="ARBA" id="ARBA00022763"/>
    </source>
</evidence>
<evidence type="ECO:0000313" key="16">
    <source>
        <dbReference type="EMBL" id="KAK3052465.1"/>
    </source>
</evidence>
<dbReference type="InterPro" id="IPR048969">
    <property type="entry name" value="FACT_SPT16_C"/>
</dbReference>
<keyword evidence="17" id="KW-1185">Reference proteome</keyword>
<evidence type="ECO:0000256" key="1">
    <source>
        <dbReference type="ARBA" id="ARBA00010779"/>
    </source>
</evidence>
<dbReference type="GO" id="GO:0006368">
    <property type="term" value="P:transcription elongation by RNA polymerase II"/>
    <property type="evidence" value="ECO:0007669"/>
    <property type="project" value="TreeGrafter"/>
</dbReference>
<dbReference type="InterPro" id="IPR029148">
    <property type="entry name" value="FACT-SPT16_Nlobe"/>
</dbReference>
<dbReference type="Gene3D" id="2.30.29.30">
    <property type="entry name" value="Pleckstrin-homology domain (PH domain)/Phosphotyrosine-binding domain (PTB)"/>
    <property type="match status" value="1"/>
</dbReference>
<evidence type="ECO:0000256" key="10">
    <source>
        <dbReference type="ARBA" id="ARBA00025370"/>
    </source>
</evidence>
<keyword evidence="7 11" id="KW-0804">Transcription</keyword>
<evidence type="ECO:0000256" key="12">
    <source>
        <dbReference type="SAM" id="MobiDB-lite"/>
    </source>
</evidence>
<comment type="similarity">
    <text evidence="1 11">Belongs to the peptidase M24 family. SPT16 subfamily.</text>
</comment>
<evidence type="ECO:0000259" key="14">
    <source>
        <dbReference type="SMART" id="SM01286"/>
    </source>
</evidence>
<dbReference type="GO" id="GO:0004177">
    <property type="term" value="F:aminopeptidase activity"/>
    <property type="evidence" value="ECO:0007669"/>
    <property type="project" value="UniProtKB-KW"/>
</dbReference>
<dbReference type="SMART" id="SM01287">
    <property type="entry name" value="Rtt106"/>
    <property type="match status" value="1"/>
</dbReference>
<dbReference type="Pfam" id="PF00557">
    <property type="entry name" value="Peptidase_M24"/>
    <property type="match status" value="1"/>
</dbReference>
<comment type="subunit">
    <text evidence="11">Component of the FACT complex.</text>
</comment>
<feature type="compositionally biased region" description="Acidic residues" evidence="12">
    <location>
        <begin position="1082"/>
        <end position="1096"/>
    </location>
</feature>
<dbReference type="InterPro" id="IPR011993">
    <property type="entry name" value="PH-like_dom_sf"/>
</dbReference>
<dbReference type="Gene3D" id="3.90.230.10">
    <property type="entry name" value="Creatinase/methionine aminopeptidase superfamily"/>
    <property type="match status" value="1"/>
</dbReference>
<feature type="domain" description="FACT complex subunit SPT16 middle" evidence="14">
    <location>
        <begin position="687"/>
        <end position="838"/>
    </location>
</feature>
<dbReference type="AlphaFoldDB" id="A0AAJ0DEC0"/>
<dbReference type="PANTHER" id="PTHR13980:SF15">
    <property type="entry name" value="FACT COMPLEX SUBUNIT SPT16"/>
    <property type="match status" value="1"/>
</dbReference>
<keyword evidence="16" id="KW-0645">Protease</keyword>
<feature type="domain" description="Histone chaperone RTT106/FACT complex subunit SPT16-like middle" evidence="15">
    <location>
        <begin position="960"/>
        <end position="1050"/>
    </location>
</feature>
<dbReference type="EMBL" id="JAWDJX010000020">
    <property type="protein sequence ID" value="KAK3052465.1"/>
    <property type="molecule type" value="Genomic_DNA"/>
</dbReference>
<evidence type="ECO:0000256" key="6">
    <source>
        <dbReference type="ARBA" id="ARBA00023054"/>
    </source>
</evidence>
<keyword evidence="3 11" id="KW-0235">DNA replication</keyword>
<dbReference type="SMART" id="SM01285">
    <property type="entry name" value="FACT-Spt16_Nlob"/>
    <property type="match status" value="1"/>
</dbReference>
<evidence type="ECO:0000256" key="7">
    <source>
        <dbReference type="ARBA" id="ARBA00023163"/>
    </source>
</evidence>
<feature type="region of interest" description="Disordered" evidence="12">
    <location>
        <begin position="59"/>
        <end position="80"/>
    </location>
</feature>
<feature type="region of interest" description="Disordered" evidence="12">
    <location>
        <begin position="121"/>
        <end position="140"/>
    </location>
</feature>
<comment type="function">
    <text evidence="10 11">Component of the FACT complex, a general chromatin factor that acts to reorganize nucleosomes. The FACT complex is involved in multiple processes that require DNA as a template such as mRNA elongation, DNA replication and DNA repair. During transcription elongation the FACT complex acts as a histone chaperone that both destabilizes and restores nucleosomal structure. It facilitates the passage of RNA polymerase II and transcription by promoting the dissociation of one histone H2A-H2B dimer from the nucleosome, then subsequently promotes the reestablishment of the nucleosome following the passage of RNA polymerase II.</text>
</comment>
<organism evidence="16 17">
    <name type="scientific">Extremus antarcticus</name>
    <dbReference type="NCBI Taxonomy" id="702011"/>
    <lineage>
        <taxon>Eukaryota</taxon>
        <taxon>Fungi</taxon>
        <taxon>Dikarya</taxon>
        <taxon>Ascomycota</taxon>
        <taxon>Pezizomycotina</taxon>
        <taxon>Dothideomycetes</taxon>
        <taxon>Dothideomycetidae</taxon>
        <taxon>Mycosphaerellales</taxon>
        <taxon>Extremaceae</taxon>
        <taxon>Extremus</taxon>
    </lineage>
</organism>
<dbReference type="Gene3D" id="2.30.29.210">
    <property type="entry name" value="FACT complex subunit Spt16p/Cdc68p"/>
    <property type="match status" value="1"/>
</dbReference>
<comment type="caution">
    <text evidence="16">The sequence shown here is derived from an EMBL/GenBank/DDBJ whole genome shotgun (WGS) entry which is preliminary data.</text>
</comment>
<dbReference type="InterPro" id="IPR029149">
    <property type="entry name" value="Creatin/AminoP/Spt16_N"/>
</dbReference>
<keyword evidence="2 11" id="KW-0158">Chromosome</keyword>
<feature type="compositionally biased region" description="Basic and acidic residues" evidence="12">
    <location>
        <begin position="1142"/>
        <end position="1161"/>
    </location>
</feature>
<sequence length="1170" mass="131513">MRAESARMVAADAPVDAWSCFLFARFPAPSPALIICRAIYEQALSTSHSEQQNILEATDLKQGGSRAVEGGRRNPIKSGHRKFKLSASLDRISPASAYATRPQSEHLGFIVANFLSSTTTSRRRNIPSNTRPRYHDHTPPSMADEVSIDTAQFHTRLSSLITQWKADKRSGNNVFGDVSSIAIVMGKSDPETSGFHKANATQFWLLGYEFPATLMLFTMESMYIVTTQKKAAYLEPLKGGKTNVEILVRANKDEVQNQKINEQVLDVIKNAGKKVGMIAKNVSTGPFIQQWNTAFADIAKEVEEVDISPALSAVMAVKDENELRSISSASRASANVMQDYFIDTMSDILDKEKKITNSALAEKVANKLDDDKFFRQTKMPANFDAMQLDWSVSPTVMSGGNFDLKLNSNPDDNNLHAGVIIAALGLRYQTYSSMVARTYLVDPTKQQESMYKLLLNVHETVIKEMRDGVMAKDVYNKALQVVKNKKPELEKNFIKAVGAGVGVEARDNTLVLNAKNQRTLRDGMTFTITTGFSDLQNPTAKNQKKDGTYALMLSDTVRVTSGSDAFVYTKHAAMDIEATMFFFNDEEEEVKQEKPKQKKDSRVGAVASSNITKTRLRGQGGATQNEEKEAQRREHQKELHQKKQKEGSEKYAEGHGNLNGVEEKKFKRFESYKRDMNFPPRVKDLIIVVDTKNSSIILPIMGRPVPFHINTLKNATTSTEGEFCFLRINFLSPGQGVGRKDDSAPFEDPSAQFIRSLTFRSKDTERMENVKDQITEMKKVSVRRDQEKKEMEDVVEQDKLVEIRNRRPHRLDNIYMRPAMESKRIGGHVEIHQNGLRYQHLGNARVDILFSNVKHLFFQPCVGELIVIIHVHLINPIIIGKRKTKDIQFYREATEMQFDETGNRKRKHRYGDEEEFEAEQEEKRRRAQLDKEFRAFAEKIADAGKGEGLSTDMPFRDLGFNGVPSRSSVTIQPTTDCLIQITEPPFMVISLPDVEVVHLERVQFGLKNFDMVVVFHDFTRAPVHINTIPVESLDGVKDWLDSVDIPFSEGPLNLNWGTIMKTLVADPHEFFKEGGWSFLAAESEDEGSGEEEEESAFEGSEGGSSGDEESEEESEFDEEASAEASEGGSGSEDEEGEDWDELEKKAARKDREGGGEEEDRRGKAKGVKKR</sequence>
<evidence type="ECO:0000256" key="3">
    <source>
        <dbReference type="ARBA" id="ARBA00022705"/>
    </source>
</evidence>
<evidence type="ECO:0000256" key="9">
    <source>
        <dbReference type="ARBA" id="ARBA00023242"/>
    </source>
</evidence>
<feature type="compositionally biased region" description="Acidic residues" evidence="12">
    <location>
        <begin position="1106"/>
        <end position="1121"/>
    </location>
</feature>
<feature type="domain" description="FACT complex subunit SPT16 N-terminal lobe" evidence="13">
    <location>
        <begin position="148"/>
        <end position="311"/>
    </location>
</feature>
<feature type="region of interest" description="Disordered" evidence="12">
    <location>
        <begin position="900"/>
        <end position="922"/>
    </location>
</feature>
<feature type="region of interest" description="Disordered" evidence="12">
    <location>
        <begin position="589"/>
        <end position="657"/>
    </location>
</feature>
<dbReference type="FunFam" id="2.30.29.30:FF:000017">
    <property type="entry name" value="FACT complex subunit SPT16"/>
    <property type="match status" value="1"/>
</dbReference>
<dbReference type="GO" id="GO:0031491">
    <property type="term" value="F:nucleosome binding"/>
    <property type="evidence" value="ECO:0007669"/>
    <property type="project" value="TreeGrafter"/>
</dbReference>
<dbReference type="GO" id="GO:0006260">
    <property type="term" value="P:DNA replication"/>
    <property type="evidence" value="ECO:0007669"/>
    <property type="project" value="UniProtKB-KW"/>
</dbReference>
<dbReference type="InterPro" id="IPR013953">
    <property type="entry name" value="FACT_SPT16_M"/>
</dbReference>
<dbReference type="Pfam" id="PF08644">
    <property type="entry name" value="SPT16"/>
    <property type="match status" value="1"/>
</dbReference>
<dbReference type="InterPro" id="IPR013719">
    <property type="entry name" value="RTT106/SPT16-like_middle_dom"/>
</dbReference>
<dbReference type="InterPro" id="IPR000994">
    <property type="entry name" value="Pept_M24"/>
</dbReference>
<keyword evidence="16" id="KW-0031">Aminopeptidase</keyword>
<dbReference type="SUPFAM" id="SSF55920">
    <property type="entry name" value="Creatinase/aminopeptidase"/>
    <property type="match status" value="1"/>
</dbReference>
<keyword evidence="4 11" id="KW-0227">DNA damage</keyword>
<dbReference type="GO" id="GO:0035101">
    <property type="term" value="C:FACT complex"/>
    <property type="evidence" value="ECO:0007669"/>
    <property type="project" value="UniProtKB-UniRule"/>
</dbReference>
<evidence type="ECO:0000256" key="5">
    <source>
        <dbReference type="ARBA" id="ARBA00023015"/>
    </source>
</evidence>
<dbReference type="InterPro" id="IPR040258">
    <property type="entry name" value="Spt16"/>
</dbReference>
<keyword evidence="8 11" id="KW-0234">DNA repair</keyword>
<dbReference type="GO" id="GO:0010468">
    <property type="term" value="P:regulation of gene expression"/>
    <property type="evidence" value="ECO:0007669"/>
    <property type="project" value="UniProtKB-ARBA"/>
</dbReference>
<evidence type="ECO:0000313" key="17">
    <source>
        <dbReference type="Proteomes" id="UP001271007"/>
    </source>
</evidence>
<evidence type="ECO:0000259" key="15">
    <source>
        <dbReference type="SMART" id="SM01287"/>
    </source>
</evidence>
<dbReference type="GO" id="GO:0006281">
    <property type="term" value="P:DNA repair"/>
    <property type="evidence" value="ECO:0007669"/>
    <property type="project" value="UniProtKB-UniRule"/>
</dbReference>
<dbReference type="InterPro" id="IPR056595">
    <property type="entry name" value="Fact-SPT16_PH"/>
</dbReference>
<keyword evidence="6" id="KW-0175">Coiled coil</keyword>
<dbReference type="Pfam" id="PF08512">
    <property type="entry name" value="Rttp106-like_middle"/>
    <property type="match status" value="1"/>
</dbReference>
<dbReference type="Gene3D" id="3.40.350.10">
    <property type="entry name" value="Creatinase/prolidase N-terminal domain"/>
    <property type="match status" value="1"/>
</dbReference>
<reference evidence="16" key="1">
    <citation type="submission" date="2023-04" db="EMBL/GenBank/DDBJ databases">
        <title>Black Yeasts Isolated from many extreme environments.</title>
        <authorList>
            <person name="Coleine C."/>
            <person name="Stajich J.E."/>
            <person name="Selbmann L."/>
        </authorList>
    </citation>
    <scope>NUCLEOTIDE SEQUENCE</scope>
    <source>
        <strain evidence="16">CCFEE 5312</strain>
    </source>
</reference>
<evidence type="ECO:0000256" key="8">
    <source>
        <dbReference type="ARBA" id="ARBA00023204"/>
    </source>
</evidence>
<protein>
    <recommendedName>
        <fullName evidence="11">FACT complex subunit</fullName>
    </recommendedName>
</protein>
<accession>A0AAJ0DEC0</accession>
<gene>
    <name evidence="16" type="primary">SPT16</name>
    <name evidence="16" type="ORF">LTR09_006319</name>
</gene>
<dbReference type="FunFam" id="2.30.29.210:FF:000001">
    <property type="entry name" value="FACT complex subunit spt16"/>
    <property type="match status" value="1"/>
</dbReference>
<name>A0AAJ0DEC0_9PEZI</name>
<dbReference type="Pfam" id="PF24824">
    <property type="entry name" value="PH_SPT16"/>
    <property type="match status" value="1"/>
</dbReference>
<keyword evidence="5 11" id="KW-0805">Transcription regulation</keyword>
<evidence type="ECO:0000259" key="13">
    <source>
        <dbReference type="SMART" id="SM01285"/>
    </source>
</evidence>